<accession>A0A3N7HJR8</accession>
<dbReference type="InterPro" id="IPR050104">
    <property type="entry name" value="FMN-dep_NADH:Q_OxRdtase_AzoR1"/>
</dbReference>
<comment type="similarity">
    <text evidence="6">Belongs to the azoreductase type 1 family.</text>
</comment>
<dbReference type="InterPro" id="IPR029039">
    <property type="entry name" value="Flavoprotein-like_sf"/>
</dbReference>
<feature type="binding site" evidence="6">
    <location>
        <position position="10"/>
    </location>
    <ligand>
        <name>FMN</name>
        <dbReference type="ChEBI" id="CHEBI:58210"/>
    </ligand>
</feature>
<dbReference type="InterPro" id="IPR023048">
    <property type="entry name" value="NADH:quinone_OxRdtase_FMN_depd"/>
</dbReference>
<comment type="function">
    <text evidence="6">Also exhibits azoreductase activity. Catalyzes the reductive cleavage of the azo bond in aromatic azo compounds to the corresponding amines.</text>
</comment>
<dbReference type="GO" id="GO:0016652">
    <property type="term" value="F:oxidoreductase activity, acting on NAD(P)H as acceptor"/>
    <property type="evidence" value="ECO:0007669"/>
    <property type="project" value="UniProtKB-UniRule"/>
</dbReference>
<comment type="function">
    <text evidence="6">Quinone reductase that provides resistance to thiol-specific stress caused by electrophilic quinones.</text>
</comment>
<comment type="caution">
    <text evidence="8">The sequence shown here is derived from an EMBL/GenBank/DDBJ whole genome shotgun (WGS) entry which is preliminary data.</text>
</comment>
<dbReference type="AlphaFoldDB" id="A0A3N7HJR8"/>
<dbReference type="PANTHER" id="PTHR43741:SF4">
    <property type="entry name" value="FMN-DEPENDENT NADH:QUINONE OXIDOREDUCTASE"/>
    <property type="match status" value="1"/>
</dbReference>
<reference evidence="8 9" key="1">
    <citation type="submission" date="2018-08" db="EMBL/GenBank/DDBJ databases">
        <authorList>
            <person name="Khan S.A."/>
            <person name="Jeon C.O."/>
            <person name="Chun B.H."/>
            <person name="Jeong S.E."/>
        </authorList>
    </citation>
    <scope>NUCLEOTIDE SEQUENCE [LARGE SCALE GENOMIC DNA]</scope>
    <source>
        <strain evidence="8 9">S-16</strain>
    </source>
</reference>
<evidence type="ECO:0000256" key="4">
    <source>
        <dbReference type="ARBA" id="ARBA00023027"/>
    </source>
</evidence>
<keyword evidence="3 6" id="KW-0560">Oxidoreductase</keyword>
<dbReference type="HAMAP" id="MF_01216">
    <property type="entry name" value="Azoreductase_type1"/>
    <property type="match status" value="1"/>
</dbReference>
<dbReference type="Proteomes" id="UP000267464">
    <property type="component" value="Unassembled WGS sequence"/>
</dbReference>
<dbReference type="PANTHER" id="PTHR43741">
    <property type="entry name" value="FMN-DEPENDENT NADH-AZOREDUCTASE 1"/>
    <property type="match status" value="1"/>
</dbReference>
<keyword evidence="2 6" id="KW-0288">FMN</keyword>
<comment type="subunit">
    <text evidence="6">Homodimer.</text>
</comment>
<dbReference type="EC" id="1.7.1.17" evidence="6"/>
<evidence type="ECO:0000259" key="7">
    <source>
        <dbReference type="Pfam" id="PF02525"/>
    </source>
</evidence>
<keyword evidence="1 6" id="KW-0285">Flavoprotein</keyword>
<keyword evidence="9" id="KW-1185">Reference proteome</keyword>
<dbReference type="EMBL" id="QUSW01000007">
    <property type="protein sequence ID" value="RQP22307.1"/>
    <property type="molecule type" value="Genomic_DNA"/>
</dbReference>
<protein>
    <recommendedName>
        <fullName evidence="6">FMN dependent NADH:quinone oxidoreductase</fullName>
        <ecNumber evidence="6">1.6.5.-</ecNumber>
    </recommendedName>
    <alternativeName>
        <fullName evidence="6">Azo-dye reductase</fullName>
    </alternativeName>
    <alternativeName>
        <fullName evidence="6">FMN-dependent NADH-azo compound oxidoreductase</fullName>
    </alternativeName>
    <alternativeName>
        <fullName evidence="6">FMN-dependent NADH-azoreductase</fullName>
        <ecNumber evidence="6">1.7.1.17</ecNumber>
    </alternativeName>
</protein>
<comment type="cofactor">
    <cofactor evidence="6">
        <name>FMN</name>
        <dbReference type="ChEBI" id="CHEBI:58210"/>
    </cofactor>
    <text evidence="6">Binds 1 FMN per subunit.</text>
</comment>
<dbReference type="RefSeq" id="WP_124542521.1">
    <property type="nucleotide sequence ID" value="NZ_QUSW01000007.1"/>
</dbReference>
<proteinExistence type="inferred from homology"/>
<evidence type="ECO:0000313" key="8">
    <source>
        <dbReference type="EMBL" id="RQP22307.1"/>
    </source>
</evidence>
<gene>
    <name evidence="6" type="primary">azoR</name>
    <name evidence="8" type="ORF">DZC73_21850</name>
</gene>
<comment type="caution">
    <text evidence="6">Lacks conserved residue(s) required for the propagation of feature annotation.</text>
</comment>
<dbReference type="SUPFAM" id="SSF52218">
    <property type="entry name" value="Flavoproteins"/>
    <property type="match status" value="1"/>
</dbReference>
<keyword evidence="4 6" id="KW-0520">NAD</keyword>
<evidence type="ECO:0000256" key="3">
    <source>
        <dbReference type="ARBA" id="ARBA00023002"/>
    </source>
</evidence>
<reference evidence="8 9" key="2">
    <citation type="submission" date="2018-12" db="EMBL/GenBank/DDBJ databases">
        <title>Rhizobacter gummiphilus sp. nov., a rubber-degrading bacterium isolated from the soil of a botanical garden in Japan.</title>
        <authorList>
            <person name="Shunsuke S.S."/>
        </authorList>
    </citation>
    <scope>NUCLEOTIDE SEQUENCE [LARGE SCALE GENOMIC DNA]</scope>
    <source>
        <strain evidence="8 9">S-16</strain>
    </source>
</reference>
<evidence type="ECO:0000313" key="9">
    <source>
        <dbReference type="Proteomes" id="UP000267464"/>
    </source>
</evidence>
<dbReference type="Pfam" id="PF02525">
    <property type="entry name" value="Flavodoxin_2"/>
    <property type="match status" value="1"/>
</dbReference>
<feature type="binding site" evidence="6">
    <location>
        <begin position="16"/>
        <end position="18"/>
    </location>
    <ligand>
        <name>FMN</name>
        <dbReference type="ChEBI" id="CHEBI:58210"/>
    </ligand>
</feature>
<evidence type="ECO:0000256" key="1">
    <source>
        <dbReference type="ARBA" id="ARBA00022630"/>
    </source>
</evidence>
<comment type="catalytic activity">
    <reaction evidence="6">
        <text>2 a quinone + NADH + H(+) = 2 a 1,4-benzosemiquinone + NAD(+)</text>
        <dbReference type="Rhea" id="RHEA:65952"/>
        <dbReference type="ChEBI" id="CHEBI:15378"/>
        <dbReference type="ChEBI" id="CHEBI:57540"/>
        <dbReference type="ChEBI" id="CHEBI:57945"/>
        <dbReference type="ChEBI" id="CHEBI:132124"/>
        <dbReference type="ChEBI" id="CHEBI:134225"/>
    </reaction>
</comment>
<dbReference type="GO" id="GO:0010181">
    <property type="term" value="F:FMN binding"/>
    <property type="evidence" value="ECO:0007669"/>
    <property type="project" value="UniProtKB-UniRule"/>
</dbReference>
<comment type="catalytic activity">
    <reaction evidence="5">
        <text>N,N-dimethyl-1,4-phenylenediamine + anthranilate + 2 NAD(+) = 2-(4-dimethylaminophenyl)diazenylbenzoate + 2 NADH + 2 H(+)</text>
        <dbReference type="Rhea" id="RHEA:55872"/>
        <dbReference type="ChEBI" id="CHEBI:15378"/>
        <dbReference type="ChEBI" id="CHEBI:15783"/>
        <dbReference type="ChEBI" id="CHEBI:16567"/>
        <dbReference type="ChEBI" id="CHEBI:57540"/>
        <dbReference type="ChEBI" id="CHEBI:57945"/>
        <dbReference type="ChEBI" id="CHEBI:71579"/>
        <dbReference type="EC" id="1.7.1.17"/>
    </reaction>
    <physiologicalReaction direction="right-to-left" evidence="5">
        <dbReference type="Rhea" id="RHEA:55874"/>
    </physiologicalReaction>
</comment>
<feature type="binding site" evidence="6">
    <location>
        <begin position="98"/>
        <end position="101"/>
    </location>
    <ligand>
        <name>FMN</name>
        <dbReference type="ChEBI" id="CHEBI:58210"/>
    </ligand>
</feature>
<sequence>MATLLHIEASPRAARSHSSQAASAFLDAYAQSHPHDHIVRLDLWALDLPTYDGAVLDAKYSALAGAAMPPEQAAAWAATRVLVDQFKQADKLVISSPMWNFSLPYRLKHYIDVITQPGMLWSFDPATGYSGLAGDRPTLLIQSAAGSYDAASGAQSLDHLSSYLATWLDFIGIKNRRTLWVAPTFADEAALAQTKAHALETAIGLARQF</sequence>
<dbReference type="OrthoDB" id="9787136at2"/>
<dbReference type="EC" id="1.6.5.-" evidence="6"/>
<dbReference type="GO" id="GO:0009055">
    <property type="term" value="F:electron transfer activity"/>
    <property type="evidence" value="ECO:0007669"/>
    <property type="project" value="UniProtKB-UniRule"/>
</dbReference>
<evidence type="ECO:0000256" key="2">
    <source>
        <dbReference type="ARBA" id="ARBA00022643"/>
    </source>
</evidence>
<feature type="domain" description="Flavodoxin-like fold" evidence="7">
    <location>
        <begin position="3"/>
        <end position="198"/>
    </location>
</feature>
<dbReference type="GO" id="GO:0016655">
    <property type="term" value="F:oxidoreductase activity, acting on NAD(P)H, quinone or similar compound as acceptor"/>
    <property type="evidence" value="ECO:0007669"/>
    <property type="project" value="InterPro"/>
</dbReference>
<dbReference type="Gene3D" id="3.40.50.360">
    <property type="match status" value="1"/>
</dbReference>
<dbReference type="InterPro" id="IPR003680">
    <property type="entry name" value="Flavodoxin_fold"/>
</dbReference>
<organism evidence="8 9">
    <name type="scientific">Piscinibacter terrae</name>
    <dbReference type="NCBI Taxonomy" id="2496871"/>
    <lineage>
        <taxon>Bacteria</taxon>
        <taxon>Pseudomonadati</taxon>
        <taxon>Pseudomonadota</taxon>
        <taxon>Betaproteobacteria</taxon>
        <taxon>Burkholderiales</taxon>
        <taxon>Sphaerotilaceae</taxon>
        <taxon>Piscinibacter</taxon>
    </lineage>
</organism>
<name>A0A3N7HJR8_9BURK</name>
<evidence type="ECO:0000256" key="5">
    <source>
        <dbReference type="ARBA" id="ARBA00048542"/>
    </source>
</evidence>
<evidence type="ECO:0000256" key="6">
    <source>
        <dbReference type="HAMAP-Rule" id="MF_01216"/>
    </source>
</evidence>